<dbReference type="PROSITE" id="PS00061">
    <property type="entry name" value="ADH_SHORT"/>
    <property type="match status" value="1"/>
</dbReference>
<dbReference type="Gene3D" id="3.40.50.720">
    <property type="entry name" value="NAD(P)-binding Rossmann-like Domain"/>
    <property type="match status" value="1"/>
</dbReference>
<evidence type="ECO:0000256" key="3">
    <source>
        <dbReference type="ARBA" id="ARBA00023002"/>
    </source>
</evidence>
<evidence type="ECO:0000313" key="5">
    <source>
        <dbReference type="EMBL" id="KAK1921115.1"/>
    </source>
</evidence>
<evidence type="ECO:0000256" key="1">
    <source>
        <dbReference type="ARBA" id="ARBA00006484"/>
    </source>
</evidence>
<keyword evidence="6" id="KW-1185">Reference proteome</keyword>
<gene>
    <name evidence="5" type="ORF">DB88DRAFT_513169</name>
</gene>
<dbReference type="InterPro" id="IPR002347">
    <property type="entry name" value="SDR_fam"/>
</dbReference>
<dbReference type="InterPro" id="IPR020904">
    <property type="entry name" value="Sc_DH/Rdtase_CS"/>
</dbReference>
<evidence type="ECO:0000259" key="4">
    <source>
        <dbReference type="SMART" id="SM00822"/>
    </source>
</evidence>
<organism evidence="5 6">
    <name type="scientific">Papiliotrema laurentii</name>
    <name type="common">Cryptococcus laurentii</name>
    <dbReference type="NCBI Taxonomy" id="5418"/>
    <lineage>
        <taxon>Eukaryota</taxon>
        <taxon>Fungi</taxon>
        <taxon>Dikarya</taxon>
        <taxon>Basidiomycota</taxon>
        <taxon>Agaricomycotina</taxon>
        <taxon>Tremellomycetes</taxon>
        <taxon>Tremellales</taxon>
        <taxon>Rhynchogastremaceae</taxon>
        <taxon>Papiliotrema</taxon>
    </lineage>
</organism>
<sequence length="277" mass="29837">MPITLDFAGKLVLITGGGRGIGWAITQSLARAGADVAITYTSTDPSSLTEELSLCSGVKVRAFKCEVTDSAQVDRTIEAVEKEYGQQVDIGIASAGIALWKDAHDNTDDEFKRIFDVNVHGCYYFARALSRSWLDLPVTVSSTLSNLGEPRQLGKQILFISSISGLVAMYPQHQAAYNASKGALTMLSKSLAAEWAPWGITVNSISPGYVNTDMIANPPDEEAKQWVGEWQRRTPAGRFASAEEIGEFVALMVSDKQGGMGWMTGSDVVVDGGYTLL</sequence>
<dbReference type="PANTHER" id="PTHR43008">
    <property type="entry name" value="BENZIL REDUCTASE"/>
    <property type="match status" value="1"/>
</dbReference>
<dbReference type="Pfam" id="PF13561">
    <property type="entry name" value="adh_short_C2"/>
    <property type="match status" value="1"/>
</dbReference>
<dbReference type="GO" id="GO:0050664">
    <property type="term" value="F:oxidoreductase activity, acting on NAD(P)H, oxygen as acceptor"/>
    <property type="evidence" value="ECO:0007669"/>
    <property type="project" value="TreeGrafter"/>
</dbReference>
<feature type="domain" description="Ketoreductase" evidence="4">
    <location>
        <begin position="10"/>
        <end position="229"/>
    </location>
</feature>
<evidence type="ECO:0000313" key="6">
    <source>
        <dbReference type="Proteomes" id="UP001182556"/>
    </source>
</evidence>
<dbReference type="EMBL" id="JAODAN010000011">
    <property type="protein sequence ID" value="KAK1921115.1"/>
    <property type="molecule type" value="Genomic_DNA"/>
</dbReference>
<comment type="similarity">
    <text evidence="1">Belongs to the short-chain dehydrogenases/reductases (SDR) family.</text>
</comment>
<dbReference type="SUPFAM" id="SSF51735">
    <property type="entry name" value="NAD(P)-binding Rossmann-fold domains"/>
    <property type="match status" value="1"/>
</dbReference>
<accession>A0AAD9FJ19</accession>
<dbReference type="FunFam" id="3.40.50.720:FF:000084">
    <property type="entry name" value="Short-chain dehydrogenase reductase"/>
    <property type="match status" value="1"/>
</dbReference>
<name>A0AAD9FJ19_PAPLA</name>
<dbReference type="Proteomes" id="UP001182556">
    <property type="component" value="Unassembled WGS sequence"/>
</dbReference>
<dbReference type="SMART" id="SM00822">
    <property type="entry name" value="PKS_KR"/>
    <property type="match status" value="1"/>
</dbReference>
<keyword evidence="2" id="KW-0521">NADP</keyword>
<dbReference type="AlphaFoldDB" id="A0AAD9FJ19"/>
<dbReference type="PRINTS" id="PR00081">
    <property type="entry name" value="GDHRDH"/>
</dbReference>
<comment type="caution">
    <text evidence="5">The sequence shown here is derived from an EMBL/GenBank/DDBJ whole genome shotgun (WGS) entry which is preliminary data.</text>
</comment>
<dbReference type="InterPro" id="IPR036291">
    <property type="entry name" value="NAD(P)-bd_dom_sf"/>
</dbReference>
<reference evidence="5" key="1">
    <citation type="submission" date="2023-02" db="EMBL/GenBank/DDBJ databases">
        <title>Identification and recombinant expression of a fungal hydrolase from Papiliotrema laurentii that hydrolyzes apple cutin and clears colloidal polyester polyurethane.</title>
        <authorList>
            <consortium name="DOE Joint Genome Institute"/>
            <person name="Roman V.A."/>
            <person name="Bojanowski C."/>
            <person name="Crable B.R."/>
            <person name="Wagner D.N."/>
            <person name="Hung C.S."/>
            <person name="Nadeau L.J."/>
            <person name="Schratz L."/>
            <person name="Haridas S."/>
            <person name="Pangilinan J."/>
            <person name="Lipzen A."/>
            <person name="Na H."/>
            <person name="Yan M."/>
            <person name="Ng V."/>
            <person name="Grigoriev I.V."/>
            <person name="Spatafora J.W."/>
            <person name="Barlow D."/>
            <person name="Biffinger J."/>
            <person name="Kelley-Loughnane N."/>
            <person name="Varaljay V.A."/>
            <person name="Crookes-Goodson W.J."/>
        </authorList>
    </citation>
    <scope>NUCLEOTIDE SEQUENCE</scope>
    <source>
        <strain evidence="5">5307AH</strain>
    </source>
</reference>
<dbReference type="GO" id="GO:0016616">
    <property type="term" value="F:oxidoreductase activity, acting on the CH-OH group of donors, NAD or NADP as acceptor"/>
    <property type="evidence" value="ECO:0007669"/>
    <property type="project" value="UniProtKB-ARBA"/>
</dbReference>
<protein>
    <recommendedName>
        <fullName evidence="4">Ketoreductase domain-containing protein</fullName>
    </recommendedName>
</protein>
<proteinExistence type="inferred from homology"/>
<keyword evidence="3" id="KW-0560">Oxidoreductase</keyword>
<dbReference type="InterPro" id="IPR057326">
    <property type="entry name" value="KR_dom"/>
</dbReference>
<evidence type="ECO:0000256" key="2">
    <source>
        <dbReference type="ARBA" id="ARBA00022857"/>
    </source>
</evidence>
<dbReference type="PANTHER" id="PTHR43008:SF4">
    <property type="entry name" value="CHAIN DEHYDROGENASE, PUTATIVE (AFU_ORTHOLOGUE AFUA_4G08710)-RELATED"/>
    <property type="match status" value="1"/>
</dbReference>